<comment type="cofactor">
    <cofactor evidence="1">
        <name>Fe(2+)</name>
        <dbReference type="ChEBI" id="CHEBI:29033"/>
    </cofactor>
</comment>
<protein>
    <recommendedName>
        <fullName evidence="6">Trimethyllysine dioxygenase, mitochondrial</fullName>
        <ecNumber evidence="5">1.14.11.8</ecNumber>
    </recommendedName>
    <alternativeName>
        <fullName evidence="13">Epsilon-trimethyllysine 2-oxoglutarate dioxygenase</fullName>
    </alternativeName>
    <alternativeName>
        <fullName evidence="12">TML hydroxylase</fullName>
    </alternativeName>
    <alternativeName>
        <fullName evidence="14">TML-alpha-ketoglutarate dioxygenase</fullName>
    </alternativeName>
</protein>
<comment type="caution">
    <text evidence="19">The sequence shown here is derived from an EMBL/GenBank/DDBJ whole genome shotgun (WGS) entry which is preliminary data.</text>
</comment>
<evidence type="ECO:0000256" key="4">
    <source>
        <dbReference type="ARBA" id="ARBA00008654"/>
    </source>
</evidence>
<evidence type="ECO:0000256" key="9">
    <source>
        <dbReference type="ARBA" id="ARBA00022964"/>
    </source>
</evidence>
<feature type="domain" description="TauD/TfdA-like" evidence="17">
    <location>
        <begin position="210"/>
        <end position="443"/>
    </location>
</feature>
<dbReference type="PANTHER" id="PTHR10696:SF51">
    <property type="entry name" value="TRIMETHYLLYSINE DIOXYGENASE, MITOCHONDRIAL"/>
    <property type="match status" value="1"/>
</dbReference>
<evidence type="ECO:0000313" key="19">
    <source>
        <dbReference type="EMBL" id="GFO28146.1"/>
    </source>
</evidence>
<dbReference type="GO" id="GO:0050353">
    <property type="term" value="F:trimethyllysine dioxygenase activity"/>
    <property type="evidence" value="ECO:0007669"/>
    <property type="project" value="UniProtKB-EC"/>
</dbReference>
<feature type="domain" description="Gamma-butyrobetaine hydroxylase-like N-terminal" evidence="18">
    <location>
        <begin position="92"/>
        <end position="171"/>
    </location>
</feature>
<evidence type="ECO:0000256" key="16">
    <source>
        <dbReference type="ARBA" id="ARBA00049334"/>
    </source>
</evidence>
<keyword evidence="11" id="KW-0408">Iron</keyword>
<keyword evidence="10" id="KW-0560">Oxidoreductase</keyword>
<comment type="pathway">
    <text evidence="3">Amine and polyamine biosynthesis; carnitine biosynthesis.</text>
</comment>
<keyword evidence="8" id="KW-0124">Carnitine biosynthesis</keyword>
<dbReference type="Pfam" id="PF02668">
    <property type="entry name" value="TauD"/>
    <property type="match status" value="1"/>
</dbReference>
<dbReference type="InterPro" id="IPR003819">
    <property type="entry name" value="TauD/TfdA-like"/>
</dbReference>
<name>A0AAV4C605_9GAST</name>
<dbReference type="InterPro" id="IPR050411">
    <property type="entry name" value="AlphaKG_dependent_hydroxylases"/>
</dbReference>
<dbReference type="PANTHER" id="PTHR10696">
    <property type="entry name" value="GAMMA-BUTYROBETAINE HYDROXYLASE-RELATED"/>
    <property type="match status" value="1"/>
</dbReference>
<dbReference type="AlphaFoldDB" id="A0AAV4C605"/>
<evidence type="ECO:0000256" key="5">
    <source>
        <dbReference type="ARBA" id="ARBA00012267"/>
    </source>
</evidence>
<comment type="cofactor">
    <cofactor evidence="2">
        <name>L-ascorbate</name>
        <dbReference type="ChEBI" id="CHEBI:38290"/>
    </cofactor>
</comment>
<evidence type="ECO:0000256" key="11">
    <source>
        <dbReference type="ARBA" id="ARBA00023004"/>
    </source>
</evidence>
<keyword evidence="9 19" id="KW-0223">Dioxygenase</keyword>
<comment type="catalytic activity">
    <reaction evidence="16">
        <text>N(6),N(6),N(6)-trimethyl-L-lysine + 2-oxoglutarate + O2 = (3S)-3-hydroxy-N(6),N(6),N(6)-trimethyl-L-lysine + succinate + CO2</text>
        <dbReference type="Rhea" id="RHEA:14181"/>
        <dbReference type="ChEBI" id="CHEBI:15379"/>
        <dbReference type="ChEBI" id="CHEBI:16526"/>
        <dbReference type="ChEBI" id="CHEBI:16810"/>
        <dbReference type="ChEBI" id="CHEBI:30031"/>
        <dbReference type="ChEBI" id="CHEBI:58100"/>
        <dbReference type="ChEBI" id="CHEBI:141499"/>
        <dbReference type="EC" id="1.14.11.8"/>
    </reaction>
</comment>
<evidence type="ECO:0000256" key="14">
    <source>
        <dbReference type="ARBA" id="ARBA00032283"/>
    </source>
</evidence>
<evidence type="ECO:0000256" key="3">
    <source>
        <dbReference type="ARBA" id="ARBA00005022"/>
    </source>
</evidence>
<dbReference type="GO" id="GO:0005739">
    <property type="term" value="C:mitochondrion"/>
    <property type="evidence" value="ECO:0007669"/>
    <property type="project" value="TreeGrafter"/>
</dbReference>
<dbReference type="InterPro" id="IPR010376">
    <property type="entry name" value="GBBH-like_N"/>
</dbReference>
<gene>
    <name evidence="19" type="ORF">PoB_005465100</name>
</gene>
<proteinExistence type="inferred from homology"/>
<evidence type="ECO:0000313" key="20">
    <source>
        <dbReference type="Proteomes" id="UP000735302"/>
    </source>
</evidence>
<evidence type="ECO:0000256" key="8">
    <source>
        <dbReference type="ARBA" id="ARBA00022873"/>
    </source>
</evidence>
<dbReference type="SUPFAM" id="SSF51197">
    <property type="entry name" value="Clavaminate synthase-like"/>
    <property type="match status" value="1"/>
</dbReference>
<dbReference type="InterPro" id="IPR042098">
    <property type="entry name" value="TauD-like_sf"/>
</dbReference>
<dbReference type="EMBL" id="BLXT01006003">
    <property type="protein sequence ID" value="GFO28146.1"/>
    <property type="molecule type" value="Genomic_DNA"/>
</dbReference>
<evidence type="ECO:0000259" key="17">
    <source>
        <dbReference type="Pfam" id="PF02668"/>
    </source>
</evidence>
<dbReference type="FunFam" id="3.30.2020.30:FF:000002">
    <property type="entry name" value="Putative gamma-butyrobetaine dioxygenase"/>
    <property type="match status" value="1"/>
</dbReference>
<dbReference type="CDD" id="cd00250">
    <property type="entry name" value="CAS_like"/>
    <property type="match status" value="1"/>
</dbReference>
<dbReference type="EC" id="1.14.11.8" evidence="5"/>
<comment type="similarity">
    <text evidence="4">Belongs to the gamma-BBH/TMLD family.</text>
</comment>
<evidence type="ECO:0000259" key="18">
    <source>
        <dbReference type="Pfam" id="PF06155"/>
    </source>
</evidence>
<dbReference type="FunFam" id="3.60.130.10:FF:000001">
    <property type="entry name" value="Trimethyllysine dioxygenase, mitochondrial"/>
    <property type="match status" value="1"/>
</dbReference>
<reference evidence="19 20" key="1">
    <citation type="journal article" date="2021" name="Elife">
        <title>Chloroplast acquisition without the gene transfer in kleptoplastic sea slugs, Plakobranchus ocellatus.</title>
        <authorList>
            <person name="Maeda T."/>
            <person name="Takahashi S."/>
            <person name="Yoshida T."/>
            <person name="Shimamura S."/>
            <person name="Takaki Y."/>
            <person name="Nagai Y."/>
            <person name="Toyoda A."/>
            <person name="Suzuki Y."/>
            <person name="Arimoto A."/>
            <person name="Ishii H."/>
            <person name="Satoh N."/>
            <person name="Nishiyama T."/>
            <person name="Hasebe M."/>
            <person name="Maruyama T."/>
            <person name="Minagawa J."/>
            <person name="Obokata J."/>
            <person name="Shigenobu S."/>
        </authorList>
    </citation>
    <scope>NUCLEOTIDE SEQUENCE [LARGE SCALE GENOMIC DNA]</scope>
</reference>
<dbReference type="Proteomes" id="UP000735302">
    <property type="component" value="Unassembled WGS sequence"/>
</dbReference>
<dbReference type="GO" id="GO:0045329">
    <property type="term" value="P:carnitine biosynthetic process"/>
    <property type="evidence" value="ECO:0007669"/>
    <property type="project" value="UniProtKB-KW"/>
</dbReference>
<evidence type="ECO:0000256" key="6">
    <source>
        <dbReference type="ARBA" id="ARBA00016835"/>
    </source>
</evidence>
<dbReference type="GO" id="GO:0005506">
    <property type="term" value="F:iron ion binding"/>
    <property type="evidence" value="ECO:0007669"/>
    <property type="project" value="InterPro"/>
</dbReference>
<evidence type="ECO:0000256" key="1">
    <source>
        <dbReference type="ARBA" id="ARBA00001954"/>
    </source>
</evidence>
<evidence type="ECO:0000256" key="12">
    <source>
        <dbReference type="ARBA" id="ARBA00030363"/>
    </source>
</evidence>
<dbReference type="Pfam" id="PF06155">
    <property type="entry name" value="GBBH-like_N"/>
    <property type="match status" value="1"/>
</dbReference>
<organism evidence="19 20">
    <name type="scientific">Plakobranchus ocellatus</name>
    <dbReference type="NCBI Taxonomy" id="259542"/>
    <lineage>
        <taxon>Eukaryota</taxon>
        <taxon>Metazoa</taxon>
        <taxon>Spiralia</taxon>
        <taxon>Lophotrochozoa</taxon>
        <taxon>Mollusca</taxon>
        <taxon>Gastropoda</taxon>
        <taxon>Heterobranchia</taxon>
        <taxon>Euthyneura</taxon>
        <taxon>Panpulmonata</taxon>
        <taxon>Sacoglossa</taxon>
        <taxon>Placobranchoidea</taxon>
        <taxon>Plakobranchidae</taxon>
        <taxon>Plakobranchus</taxon>
    </lineage>
</organism>
<comment type="function">
    <text evidence="15">Converts trimethyllysine (TML) into hydroxytrimethyllysine (HTML).</text>
</comment>
<dbReference type="Gene3D" id="3.60.130.10">
    <property type="entry name" value="Clavaminate synthase-like"/>
    <property type="match status" value="1"/>
</dbReference>
<sequence length="459" mass="52283">MFCNKSVHLHKTLHHGQRWLAKVYQQTQAYATMFDKQRLLCGSSNQFLTCSTTTVQILTSVHVSIASSRKSYHTTCNLSSEPLLKLESSLQNEQTLTISACGQNMVIPAVWLRDHCRSPKYYNHDTQQKNADLNLLDRNLTIDSVDMTGNKSGVMVSWSDGHRSEYSVDWLLSNYYTEKPKPSTIRMLWDKAIIESHPLPVVSHYDHMTLEAGLARTVENLCKFGFAIVDGAEATEAATQEVVERITFVQETLFGKMWTFTSDAERSDTAYSTQALGPHTDLTYMSTPAGIQVFHCLKHTGKGGETLLVDGFHCMEMLHELYPEEFDLLSETEVPHEYKEKMSSTSPGYHMYSLGTVVRTHPSTEEFIQLRFNPYDRAPLNTVDATDIPAFYRAYDRLLRIISDPKGQFWIKLSPGQVLLIDNWRVMHGRAAFDGTRMMCGCYLPRDEWVSKARTMGVW</sequence>
<dbReference type="NCBIfam" id="TIGR02410">
    <property type="entry name" value="carnitine_TMLD"/>
    <property type="match status" value="1"/>
</dbReference>
<evidence type="ECO:0000256" key="10">
    <source>
        <dbReference type="ARBA" id="ARBA00023002"/>
    </source>
</evidence>
<keyword evidence="7" id="KW-0479">Metal-binding</keyword>
<dbReference type="InterPro" id="IPR038492">
    <property type="entry name" value="GBBH-like_N_sf"/>
</dbReference>
<evidence type="ECO:0000256" key="7">
    <source>
        <dbReference type="ARBA" id="ARBA00022723"/>
    </source>
</evidence>
<accession>A0AAV4C605</accession>
<dbReference type="InterPro" id="IPR012776">
    <property type="entry name" value="Trimethyllysine_dOase"/>
</dbReference>
<evidence type="ECO:0000256" key="2">
    <source>
        <dbReference type="ARBA" id="ARBA00001961"/>
    </source>
</evidence>
<evidence type="ECO:0000256" key="15">
    <source>
        <dbReference type="ARBA" id="ARBA00046008"/>
    </source>
</evidence>
<keyword evidence="20" id="KW-1185">Reference proteome</keyword>
<evidence type="ECO:0000256" key="13">
    <source>
        <dbReference type="ARBA" id="ARBA00031778"/>
    </source>
</evidence>
<dbReference type="Gene3D" id="3.30.2020.30">
    <property type="match status" value="1"/>
</dbReference>